<organism evidence="3 4">
    <name type="scientific">Protomyces lactucae-debilis</name>
    <dbReference type="NCBI Taxonomy" id="2754530"/>
    <lineage>
        <taxon>Eukaryota</taxon>
        <taxon>Fungi</taxon>
        <taxon>Dikarya</taxon>
        <taxon>Ascomycota</taxon>
        <taxon>Taphrinomycotina</taxon>
        <taxon>Taphrinomycetes</taxon>
        <taxon>Taphrinales</taxon>
        <taxon>Protomycetaceae</taxon>
        <taxon>Protomyces</taxon>
    </lineage>
</organism>
<dbReference type="PANTHER" id="PTHR34814:SF1">
    <property type="entry name" value="NITROSOGUANIDINE RESISTANCE PROTEIN SNG1"/>
    <property type="match status" value="1"/>
</dbReference>
<reference evidence="3 4" key="1">
    <citation type="submission" date="2016-07" db="EMBL/GenBank/DDBJ databases">
        <title>Pervasive Adenine N6-methylation of Active Genes in Fungi.</title>
        <authorList>
            <consortium name="DOE Joint Genome Institute"/>
            <person name="Mondo S.J."/>
            <person name="Dannebaum R.O."/>
            <person name="Kuo R.C."/>
            <person name="Labutti K."/>
            <person name="Haridas S."/>
            <person name="Kuo A."/>
            <person name="Salamov A."/>
            <person name="Ahrendt S.R."/>
            <person name="Lipzen A."/>
            <person name="Sullivan W."/>
            <person name="Andreopoulos W.B."/>
            <person name="Clum A."/>
            <person name="Lindquist E."/>
            <person name="Daum C."/>
            <person name="Ramamoorthy G.K."/>
            <person name="Gryganskyi A."/>
            <person name="Culley D."/>
            <person name="Magnuson J.K."/>
            <person name="James T.Y."/>
            <person name="O'Malley M.A."/>
            <person name="Stajich J.E."/>
            <person name="Spatafora J.W."/>
            <person name="Visel A."/>
            <person name="Grigoriev I.V."/>
        </authorList>
    </citation>
    <scope>NUCLEOTIDE SEQUENCE [LARGE SCALE GENOMIC DNA]</scope>
    <source>
        <strain evidence="3 4">12-1054</strain>
    </source>
</reference>
<dbReference type="PANTHER" id="PTHR34814">
    <property type="entry name" value="NITROSOGUANIDINE RESISTANCE PROTEIN SNG1"/>
    <property type="match status" value="1"/>
</dbReference>
<dbReference type="RefSeq" id="XP_040726507.1">
    <property type="nucleotide sequence ID" value="XM_040866776.1"/>
</dbReference>
<dbReference type="GeneID" id="63783375"/>
<dbReference type="Pfam" id="PF12051">
    <property type="entry name" value="DUF3533"/>
    <property type="match status" value="1"/>
</dbReference>
<name>A0A1Y2FKN7_PROLT</name>
<evidence type="ECO:0000313" key="4">
    <source>
        <dbReference type="Proteomes" id="UP000193685"/>
    </source>
</evidence>
<feature type="transmembrane region" description="Helical" evidence="1">
    <location>
        <begin position="265"/>
        <end position="292"/>
    </location>
</feature>
<feature type="transmembrane region" description="Helical" evidence="1">
    <location>
        <begin position="233"/>
        <end position="253"/>
    </location>
</feature>
<comment type="caution">
    <text evidence="3">The sequence shown here is derived from an EMBL/GenBank/DDBJ whole genome shotgun (WGS) entry which is preliminary data.</text>
</comment>
<feature type="transmembrane region" description="Helical" evidence="1">
    <location>
        <begin position="389"/>
        <end position="411"/>
    </location>
</feature>
<dbReference type="OrthoDB" id="2140105at2759"/>
<keyword evidence="1" id="KW-0812">Transmembrane</keyword>
<dbReference type="EMBL" id="MCFI01000006">
    <property type="protein sequence ID" value="ORY84489.1"/>
    <property type="molecule type" value="Genomic_DNA"/>
</dbReference>
<evidence type="ECO:0000256" key="1">
    <source>
        <dbReference type="SAM" id="Phobius"/>
    </source>
</evidence>
<dbReference type="AlphaFoldDB" id="A0A1Y2FKN7"/>
<dbReference type="OMA" id="RDYNAVN"/>
<keyword evidence="4" id="KW-1185">Reference proteome</keyword>
<feature type="transmembrane region" description="Helical" evidence="1">
    <location>
        <begin position="334"/>
        <end position="352"/>
    </location>
</feature>
<evidence type="ECO:0000313" key="3">
    <source>
        <dbReference type="EMBL" id="ORY84489.1"/>
    </source>
</evidence>
<keyword evidence="1" id="KW-1133">Transmembrane helix</keyword>
<dbReference type="InterPro" id="IPR053001">
    <property type="entry name" value="MNNG_permease-like"/>
</dbReference>
<keyword evidence="1" id="KW-0472">Membrane</keyword>
<dbReference type="GO" id="GO:0016020">
    <property type="term" value="C:membrane"/>
    <property type="evidence" value="ECO:0007669"/>
    <property type="project" value="TreeGrafter"/>
</dbReference>
<dbReference type="Proteomes" id="UP000193685">
    <property type="component" value="Unassembled WGS sequence"/>
</dbReference>
<dbReference type="STRING" id="56484.A0A1Y2FKN7"/>
<sequence length="443" mass="49557">METLRRNERHLPSFWSPILAEDRKKWFKMTSLFMVLLTAIIFGILSIYWGAVHSLQFNLDVATVTIIDLDGGEIGQAIQAFGQASRSATPKDTLGYVSPGVNQYPTQEAALKALQNEDFWVGIVAVPGATDRMNTALTTGNNSYKPNEALQVLYQEGRNALIISELILPKLTTFLNEFVSNFTTNKQSSLLQQNEGNAAALATQLRTPIPVGFTLVNKAPYMPTTAEASTEIGSIYIIIASFITVIMFEQLFLQLLGKVGTRTFYLLRMAALPVIFLLLSAIYLLLSVVWQVPFDRHYGTAGYVIYWLLSWCGMISFGLTISNVNDLIGQPFTAVFFVFWVVSNVTAGFYPIEFLSNFYRWGLAWPFRHLLTGSKAVIFGTKNTLGLNFGVIIAWIAVGLLVQPLAIFLWMRKNKARVEQNRNDVLKRTKDVRQDTSSISESI</sequence>
<protein>
    <recommendedName>
        <fullName evidence="2">DUF3533 domain-containing protein</fullName>
    </recommendedName>
</protein>
<feature type="transmembrane region" description="Helical" evidence="1">
    <location>
        <begin position="304"/>
        <end position="322"/>
    </location>
</feature>
<accession>A0A1Y2FKN7</accession>
<proteinExistence type="predicted"/>
<evidence type="ECO:0000259" key="2">
    <source>
        <dbReference type="Pfam" id="PF12051"/>
    </source>
</evidence>
<feature type="domain" description="DUF3533" evidence="2">
    <location>
        <begin position="34"/>
        <end position="399"/>
    </location>
</feature>
<feature type="transmembrane region" description="Helical" evidence="1">
    <location>
        <begin position="32"/>
        <end position="51"/>
    </location>
</feature>
<gene>
    <name evidence="3" type="ORF">BCR37DRAFT_271048</name>
</gene>
<dbReference type="InterPro" id="IPR022703">
    <property type="entry name" value="DUF3533"/>
</dbReference>